<evidence type="ECO:0000313" key="1">
    <source>
        <dbReference type="EMBL" id="VEU20619.1"/>
    </source>
</evidence>
<evidence type="ECO:0000313" key="2">
    <source>
        <dbReference type="Proteomes" id="UP000290900"/>
    </source>
</evidence>
<dbReference type="Proteomes" id="UP000290900">
    <property type="component" value="Unassembled WGS sequence"/>
</dbReference>
<feature type="non-terminal residue" evidence="1">
    <location>
        <position position="128"/>
    </location>
</feature>
<organism evidence="1 2">
    <name type="scientific">Brettanomyces naardenensis</name>
    <name type="common">Yeast</name>
    <dbReference type="NCBI Taxonomy" id="13370"/>
    <lineage>
        <taxon>Eukaryota</taxon>
        <taxon>Fungi</taxon>
        <taxon>Dikarya</taxon>
        <taxon>Ascomycota</taxon>
        <taxon>Saccharomycotina</taxon>
        <taxon>Pichiomycetes</taxon>
        <taxon>Pichiales</taxon>
        <taxon>Pichiaceae</taxon>
        <taxon>Brettanomyces</taxon>
    </lineage>
</organism>
<reference evidence="1 2" key="1">
    <citation type="submission" date="2018-12" db="EMBL/GenBank/DDBJ databases">
        <authorList>
            <person name="Tiukova I."/>
            <person name="Dainat J."/>
        </authorList>
    </citation>
    <scope>NUCLEOTIDE SEQUENCE [LARGE SCALE GENOMIC DNA]</scope>
</reference>
<dbReference type="EMBL" id="CAACVR010000005">
    <property type="protein sequence ID" value="VEU20619.1"/>
    <property type="molecule type" value="Genomic_DNA"/>
</dbReference>
<proteinExistence type="predicted"/>
<sequence length="128" mass="14289">MAITELGSKRARTFSMLDDFEAGNTGLDDIIDIPMDIRGQTKKSCSTGFDFNDYLVRFALNGSIGDSNEVYSQEPRLDFSRVTKSIVGEEEVAIDAGNGDDDDDDDEELDMQVRSNHFDNYSDSREVV</sequence>
<name>A0A448YI64_BRENA</name>
<gene>
    <name evidence="1" type="ORF">BRENAR_LOCUS1354</name>
</gene>
<keyword evidence="2" id="KW-1185">Reference proteome</keyword>
<accession>A0A448YI64</accession>
<protein>
    <submittedName>
        <fullName evidence="1">DEKNAAC101403</fullName>
    </submittedName>
</protein>
<dbReference type="AlphaFoldDB" id="A0A448YI64"/>
<dbReference type="InParanoid" id="A0A448YI64"/>